<accession>A0ABQ2USM1</accession>
<keyword evidence="2" id="KW-0732">Signal</keyword>
<keyword evidence="4" id="KW-1185">Reference proteome</keyword>
<reference evidence="4" key="1">
    <citation type="journal article" date="2019" name="Int. J. Syst. Evol. Microbiol.">
        <title>The Global Catalogue of Microorganisms (GCM) 10K type strain sequencing project: providing services to taxonomists for standard genome sequencing and annotation.</title>
        <authorList>
            <consortium name="The Broad Institute Genomics Platform"/>
            <consortium name="The Broad Institute Genome Sequencing Center for Infectious Disease"/>
            <person name="Wu L."/>
            <person name="Ma J."/>
        </authorList>
    </citation>
    <scope>NUCLEOTIDE SEQUENCE [LARGE SCALE GENOMIC DNA]</scope>
    <source>
        <strain evidence="4">JCM 3399</strain>
    </source>
</reference>
<comment type="caution">
    <text evidence="3">The sequence shown here is derived from an EMBL/GenBank/DDBJ whole genome shotgun (WGS) entry which is preliminary data.</text>
</comment>
<feature type="region of interest" description="Disordered" evidence="1">
    <location>
        <begin position="97"/>
        <end position="116"/>
    </location>
</feature>
<feature type="signal peptide" evidence="2">
    <location>
        <begin position="1"/>
        <end position="29"/>
    </location>
</feature>
<sequence>MFSRKKIAAITALLGGLAATCAVIPQAHAADNTGLCRRDAQGNVTCLQRSTGPTQDGSYTLNQTQSCNPTKPVSIPAQGVLNPGVTQVGPAVTCSNVAPAPGEQAPVSSDQLPSMD</sequence>
<proteinExistence type="predicted"/>
<protein>
    <recommendedName>
        <fullName evidence="5">Intersectin-EH binding protein Ibp1</fullName>
    </recommendedName>
</protein>
<evidence type="ECO:0000256" key="1">
    <source>
        <dbReference type="SAM" id="MobiDB-lite"/>
    </source>
</evidence>
<dbReference type="EMBL" id="BMRP01000003">
    <property type="protein sequence ID" value="GGU51446.1"/>
    <property type="molecule type" value="Genomic_DNA"/>
</dbReference>
<organism evidence="3 4">
    <name type="scientific">Streptomyces albospinus</name>
    <dbReference type="NCBI Taxonomy" id="285515"/>
    <lineage>
        <taxon>Bacteria</taxon>
        <taxon>Bacillati</taxon>
        <taxon>Actinomycetota</taxon>
        <taxon>Actinomycetes</taxon>
        <taxon>Kitasatosporales</taxon>
        <taxon>Streptomycetaceae</taxon>
        <taxon>Streptomyces</taxon>
    </lineage>
</organism>
<evidence type="ECO:0000313" key="4">
    <source>
        <dbReference type="Proteomes" id="UP000654471"/>
    </source>
</evidence>
<dbReference type="Proteomes" id="UP000654471">
    <property type="component" value="Unassembled WGS sequence"/>
</dbReference>
<name>A0ABQ2USM1_9ACTN</name>
<evidence type="ECO:0000256" key="2">
    <source>
        <dbReference type="SAM" id="SignalP"/>
    </source>
</evidence>
<dbReference type="RefSeq" id="WP_189297594.1">
    <property type="nucleotide sequence ID" value="NZ_BMRP01000003.1"/>
</dbReference>
<evidence type="ECO:0008006" key="5">
    <source>
        <dbReference type="Google" id="ProtNLM"/>
    </source>
</evidence>
<gene>
    <name evidence="3" type="ORF">GCM10010211_15150</name>
</gene>
<evidence type="ECO:0000313" key="3">
    <source>
        <dbReference type="EMBL" id="GGU51446.1"/>
    </source>
</evidence>
<feature type="compositionally biased region" description="Polar residues" evidence="1">
    <location>
        <begin position="106"/>
        <end position="116"/>
    </location>
</feature>
<feature type="chain" id="PRO_5046262659" description="Intersectin-EH binding protein Ibp1" evidence="2">
    <location>
        <begin position="30"/>
        <end position="116"/>
    </location>
</feature>